<keyword evidence="9" id="KW-1185">Reference proteome</keyword>
<feature type="transmembrane region" description="Helical" evidence="7">
    <location>
        <begin position="62"/>
        <end position="82"/>
    </location>
</feature>
<dbReference type="PANTHER" id="PTHR33529">
    <property type="entry name" value="SLR0882 PROTEIN-RELATED"/>
    <property type="match status" value="1"/>
</dbReference>
<feature type="transmembrane region" description="Helical" evidence="7">
    <location>
        <begin position="102"/>
        <end position="122"/>
    </location>
</feature>
<comment type="subcellular location">
    <subcellularLocation>
        <location evidence="1">Cell membrane</location>
        <topology evidence="1">Multi-pass membrane protein</topology>
    </subcellularLocation>
</comment>
<evidence type="ECO:0000256" key="3">
    <source>
        <dbReference type="ARBA" id="ARBA00022692"/>
    </source>
</evidence>
<dbReference type="PANTHER" id="PTHR33529:SF6">
    <property type="entry name" value="YJGP_YJGQ FAMILY PERMEASE"/>
    <property type="match status" value="1"/>
</dbReference>
<feature type="transmembrane region" description="Helical" evidence="7">
    <location>
        <begin position="349"/>
        <end position="368"/>
    </location>
</feature>
<dbReference type="RefSeq" id="WP_242016999.1">
    <property type="nucleotide sequence ID" value="NZ_JAMPKM010000004.1"/>
</dbReference>
<proteinExistence type="predicted"/>
<dbReference type="InterPro" id="IPR005495">
    <property type="entry name" value="LptG/LptF_permease"/>
</dbReference>
<evidence type="ECO:0000313" key="9">
    <source>
        <dbReference type="Proteomes" id="UP001464891"/>
    </source>
</evidence>
<dbReference type="Pfam" id="PF03739">
    <property type="entry name" value="LptF_LptG"/>
    <property type="match status" value="1"/>
</dbReference>
<evidence type="ECO:0000256" key="4">
    <source>
        <dbReference type="ARBA" id="ARBA00022989"/>
    </source>
</evidence>
<protein>
    <submittedName>
        <fullName evidence="8">LptF/LptG family permease</fullName>
    </submittedName>
</protein>
<evidence type="ECO:0000256" key="2">
    <source>
        <dbReference type="ARBA" id="ARBA00022475"/>
    </source>
</evidence>
<keyword evidence="5 7" id="KW-0472">Membrane</keyword>
<keyword evidence="6" id="KW-0175">Coiled coil</keyword>
<evidence type="ECO:0000256" key="5">
    <source>
        <dbReference type="ARBA" id="ARBA00023136"/>
    </source>
</evidence>
<dbReference type="Proteomes" id="UP001464891">
    <property type="component" value="Unassembled WGS sequence"/>
</dbReference>
<evidence type="ECO:0000256" key="7">
    <source>
        <dbReference type="SAM" id="Phobius"/>
    </source>
</evidence>
<feature type="transmembrane region" description="Helical" evidence="7">
    <location>
        <begin position="317"/>
        <end position="337"/>
    </location>
</feature>
<evidence type="ECO:0000313" key="8">
    <source>
        <dbReference type="EMBL" id="MEP0817380.1"/>
    </source>
</evidence>
<feature type="transmembrane region" description="Helical" evidence="7">
    <location>
        <begin position="288"/>
        <end position="305"/>
    </location>
</feature>
<keyword evidence="2" id="KW-1003">Cell membrane</keyword>
<keyword evidence="4 7" id="KW-1133">Transmembrane helix</keyword>
<sequence length="369" mass="40735">MGLKPSIMDRYLIAELLPPFLFGVAAFSAIGLAVGVFFDLVQKITDAGIPFATAIQIFLLQVPNFVTLSFPMSILLATLMVYSRLSGDSEIVALRGCGVSVYRLMVPALMLSLIATGMTFFLNELVVPSSNYQGEILLEKALSQDKLAFQEKNIFYQEFSGKKLARIFYAHDFDGQRMQNLTILDFSKEELNQIVEAESAVWNAQQSTWDFANGTIYIVAPDGSSQNLLKFERHQLRLPRAPLDLANKKRKSDQMNIAQVQERLALLEQKGDEKKEIRKYRVRIQEKLALPFICVALGLVGAALGTTSRRTNTSTGFGISILIIFGYYLIAFVSNALGETGAFSPFLAGWLPILVGLTAGGGLLIRAAR</sequence>
<evidence type="ECO:0000256" key="6">
    <source>
        <dbReference type="SAM" id="Coils"/>
    </source>
</evidence>
<feature type="coiled-coil region" evidence="6">
    <location>
        <begin position="250"/>
        <end position="277"/>
    </location>
</feature>
<comment type="caution">
    <text evidence="8">The sequence shown here is derived from an EMBL/GenBank/DDBJ whole genome shotgun (WGS) entry which is preliminary data.</text>
</comment>
<gene>
    <name evidence="8" type="ORF">NC998_09750</name>
</gene>
<evidence type="ECO:0000256" key="1">
    <source>
        <dbReference type="ARBA" id="ARBA00004651"/>
    </source>
</evidence>
<feature type="transmembrane region" description="Helical" evidence="7">
    <location>
        <begin position="20"/>
        <end position="41"/>
    </location>
</feature>
<dbReference type="EMBL" id="JAMPKM010000004">
    <property type="protein sequence ID" value="MEP0817380.1"/>
    <property type="molecule type" value="Genomic_DNA"/>
</dbReference>
<accession>A0ABV0J6J7</accession>
<reference evidence="8 9" key="1">
    <citation type="submission" date="2022-04" db="EMBL/GenBank/DDBJ databases">
        <title>Positive selection, recombination, and allopatry shape intraspecific diversity of widespread and dominant cyanobacteria.</title>
        <authorList>
            <person name="Wei J."/>
            <person name="Shu W."/>
            <person name="Hu C."/>
        </authorList>
    </citation>
    <scope>NUCLEOTIDE SEQUENCE [LARGE SCALE GENOMIC DNA]</scope>
    <source>
        <strain evidence="8 9">GB2-A4</strain>
    </source>
</reference>
<name>A0ABV0J6J7_9CYAN</name>
<keyword evidence="3 7" id="KW-0812">Transmembrane</keyword>
<organism evidence="8 9">
    <name type="scientific">Trichocoleus desertorum GB2-A4</name>
    <dbReference type="NCBI Taxonomy" id="2933944"/>
    <lineage>
        <taxon>Bacteria</taxon>
        <taxon>Bacillati</taxon>
        <taxon>Cyanobacteriota</taxon>
        <taxon>Cyanophyceae</taxon>
        <taxon>Leptolyngbyales</taxon>
        <taxon>Trichocoleusaceae</taxon>
        <taxon>Trichocoleus</taxon>
    </lineage>
</organism>